<evidence type="ECO:0000259" key="1">
    <source>
        <dbReference type="SMART" id="SM00989"/>
    </source>
</evidence>
<dbReference type="PANTHER" id="PTHR35090:SF1">
    <property type="entry name" value="SLR0144 PROTEIN"/>
    <property type="match status" value="1"/>
</dbReference>
<dbReference type="InterPro" id="IPR004096">
    <property type="entry name" value="V4R"/>
</dbReference>
<accession>A0A6J4LX66</accession>
<dbReference type="SUPFAM" id="SSF111126">
    <property type="entry name" value="Ligand-binding domain in the NO signalling and Golgi transport"/>
    <property type="match status" value="1"/>
</dbReference>
<gene>
    <name evidence="2" type="ORF">AVDCRST_MAG40-2558</name>
</gene>
<feature type="domain" description="4-vinyl reductase 4VR" evidence="1">
    <location>
        <begin position="96"/>
        <end position="155"/>
    </location>
</feature>
<protein>
    <recommendedName>
        <fullName evidence="1">4-vinyl reductase 4VR domain-containing protein</fullName>
    </recommendedName>
</protein>
<evidence type="ECO:0000313" key="2">
    <source>
        <dbReference type="EMBL" id="CAA9344244.1"/>
    </source>
</evidence>
<reference evidence="2" key="1">
    <citation type="submission" date="2020-02" db="EMBL/GenBank/DDBJ databases">
        <authorList>
            <person name="Meier V. D."/>
        </authorList>
    </citation>
    <scope>NUCLEOTIDE SEQUENCE</scope>
    <source>
        <strain evidence="2">AVDCRST_MAG40</strain>
    </source>
</reference>
<dbReference type="PANTHER" id="PTHR35090">
    <property type="entry name" value="DNA-DIRECTED RNA POLYMERASE SUBUNIT I"/>
    <property type="match status" value="1"/>
</dbReference>
<proteinExistence type="predicted"/>
<dbReference type="AlphaFoldDB" id="A0A6J4LX66"/>
<organism evidence="2">
    <name type="scientific">uncultured Gemmatimonadaceae bacterium</name>
    <dbReference type="NCBI Taxonomy" id="246130"/>
    <lineage>
        <taxon>Bacteria</taxon>
        <taxon>Pseudomonadati</taxon>
        <taxon>Gemmatimonadota</taxon>
        <taxon>Gemmatimonadia</taxon>
        <taxon>Gemmatimonadales</taxon>
        <taxon>Gemmatimonadaceae</taxon>
        <taxon>environmental samples</taxon>
    </lineage>
</organism>
<dbReference type="SMART" id="SM00989">
    <property type="entry name" value="V4R"/>
    <property type="match status" value="1"/>
</dbReference>
<dbReference type="EMBL" id="CADCTX010000726">
    <property type="protein sequence ID" value="CAA9344244.1"/>
    <property type="molecule type" value="Genomic_DNA"/>
</dbReference>
<name>A0A6J4LX66_9BACT</name>
<dbReference type="InterPro" id="IPR024096">
    <property type="entry name" value="NO_sig/Golgi_transp_ligand-bd"/>
</dbReference>
<dbReference type="Gene3D" id="3.30.1380.20">
    <property type="entry name" value="Trafficking protein particle complex subunit 3"/>
    <property type="match status" value="1"/>
</dbReference>
<sequence length="178" mass="18602">MLDLAQQPLVAIPAASLAQLRAAVTRDGSDPGPFQDAGYVAGAGLYDAFVEGLRQQGVASPEQLDVAAAQEHAAAFFRASGWGEVRFEPLGVVVAVDSDRWREADTAARLDHPGCVFSTGLLAGFFGRLADAPLAALEVECRSMGAQRCRFLLGSVDALDGVYQEMAQGGDYAAAVGE</sequence>
<dbReference type="Pfam" id="PF02830">
    <property type="entry name" value="V4R"/>
    <property type="match status" value="1"/>
</dbReference>